<dbReference type="InterPro" id="IPR036249">
    <property type="entry name" value="Thioredoxin-like_sf"/>
</dbReference>
<dbReference type="EMBL" id="AFYH01239871">
    <property type="status" value="NOT_ANNOTATED_CDS"/>
    <property type="molecule type" value="Genomic_DNA"/>
</dbReference>
<dbReference type="EMBL" id="AFYH01239875">
    <property type="status" value="NOT_ANNOTATED_CDS"/>
    <property type="molecule type" value="Genomic_DNA"/>
</dbReference>
<dbReference type="CDD" id="cd03001">
    <property type="entry name" value="PDI_a_P5"/>
    <property type="match status" value="2"/>
</dbReference>
<dbReference type="Pfam" id="PF24541">
    <property type="entry name" value="Thioredox_PDIA6_C"/>
    <property type="match status" value="1"/>
</dbReference>
<comment type="function">
    <text evidence="12">May function as a chaperone that inhibits aggregation of misfolded proteins. Negatively regulates the unfolded protein response (UPR) through binding to UPR sensors such as ERN1, which in turn inactivates ERN1 signaling. May also regulate the UPR via the EIF2AK3 UPR sensor. Plays a role in platelet aggregation and activation by agonists such as convulxin, collagen and thrombin.</text>
</comment>
<comment type="catalytic activity">
    <reaction evidence="1">
        <text>Catalyzes the rearrangement of -S-S- bonds in proteins.</text>
        <dbReference type="EC" id="5.3.4.1"/>
    </reaction>
</comment>
<organism evidence="18 19">
    <name type="scientific">Latimeria chalumnae</name>
    <name type="common">Coelacanth</name>
    <dbReference type="NCBI Taxonomy" id="7897"/>
    <lineage>
        <taxon>Eukaryota</taxon>
        <taxon>Metazoa</taxon>
        <taxon>Chordata</taxon>
        <taxon>Craniata</taxon>
        <taxon>Vertebrata</taxon>
        <taxon>Euteleostomi</taxon>
        <taxon>Coelacanthiformes</taxon>
        <taxon>Coelacanthidae</taxon>
        <taxon>Latimeria</taxon>
    </lineage>
</organism>
<keyword evidence="16" id="KW-0472">Membrane</keyword>
<dbReference type="EMBL" id="AFYH01239874">
    <property type="status" value="NOT_ANNOTATED_CDS"/>
    <property type="molecule type" value="Genomic_DNA"/>
</dbReference>
<dbReference type="FunCoup" id="H2ZWS9">
    <property type="interactions" value="1936"/>
</dbReference>
<dbReference type="InParanoid" id="H2ZWS9"/>
<dbReference type="EMBL" id="AFYH01239873">
    <property type="status" value="NOT_ANNOTATED_CDS"/>
    <property type="molecule type" value="Genomic_DNA"/>
</dbReference>
<reference evidence="19" key="1">
    <citation type="submission" date="2011-08" db="EMBL/GenBank/DDBJ databases">
        <title>The draft genome of Latimeria chalumnae.</title>
        <authorList>
            <person name="Di Palma F."/>
            <person name="Alfoldi J."/>
            <person name="Johnson J."/>
            <person name="Berlin A."/>
            <person name="Gnerre S."/>
            <person name="Jaffe D."/>
            <person name="MacCallum I."/>
            <person name="Young S."/>
            <person name="Walker B.J."/>
            <person name="Lander E."/>
            <person name="Lindblad-Toh K."/>
        </authorList>
    </citation>
    <scope>NUCLEOTIDE SEQUENCE [LARGE SCALE GENOMIC DNA]</scope>
    <source>
        <strain evidence="19">Wild caught</strain>
    </source>
</reference>
<dbReference type="Pfam" id="PF00085">
    <property type="entry name" value="Thioredoxin"/>
    <property type="match status" value="2"/>
</dbReference>
<dbReference type="InterPro" id="IPR013766">
    <property type="entry name" value="Thioredoxin_domain"/>
</dbReference>
<keyword evidence="6" id="KW-0677">Repeat</keyword>
<reference evidence="18" key="3">
    <citation type="submission" date="2025-09" db="UniProtKB">
        <authorList>
            <consortium name="Ensembl"/>
        </authorList>
    </citation>
    <scope>IDENTIFICATION</scope>
</reference>
<feature type="domain" description="Thioredoxin" evidence="17">
    <location>
        <begin position="149"/>
        <end position="298"/>
    </location>
</feature>
<dbReference type="GO" id="GO:0034976">
    <property type="term" value="P:response to endoplasmic reticulum stress"/>
    <property type="evidence" value="ECO:0007669"/>
    <property type="project" value="TreeGrafter"/>
</dbReference>
<evidence type="ECO:0000256" key="13">
    <source>
        <dbReference type="ARBA" id="ARBA00047074"/>
    </source>
</evidence>
<keyword evidence="10" id="KW-0676">Redox-active center</keyword>
<sequence length="451" mass="48998">EPRKCAPSIRLITFLILGAVACAFILTVNGLYSASDDVIELTPTNFNREVIQSDSLWLVEFYAPWCGHCQRLAPEWKKAASALKGVVKVGAVDADKHQSLGGQYGIRGFPTIKVFGSNKNKAEDYQGGRTSDAIVDAALSALRSLVKGRLNGRSGESDSGRQSGGGGSSKEDVIELTDDNFDKNVLNSEDVWLVEFYAPWCGHCKNLEPEWAAAASAVKEQTNGKVKLGAVDATVSQVLSSRYGIRGFPTIKIFQKGEDPVDYEGGRTRSDIIARALDLFSESAPPPELLEIINEDILKTTCEGHQLCIISVLPHILDTGAAGRNAYLDVVMKMAEKYKKKMWGWLWTEAGAQLNLETSLGIGGFGYPAMAAVNSRKMKYALLKGSFSEQGINEFLRELSFGRGSTAPIGGGALPKINTVEPWDGKDGELPVEEEIDLSDVELDDLEKDEL</sequence>
<evidence type="ECO:0000256" key="2">
    <source>
        <dbReference type="ARBA" id="ARBA00004319"/>
    </source>
</evidence>
<feature type="region of interest" description="Disordered" evidence="15">
    <location>
        <begin position="150"/>
        <end position="172"/>
    </location>
</feature>
<evidence type="ECO:0000313" key="19">
    <source>
        <dbReference type="Proteomes" id="UP000008672"/>
    </source>
</evidence>
<keyword evidence="8" id="KW-1015">Disulfide bond</keyword>
<evidence type="ECO:0000256" key="7">
    <source>
        <dbReference type="ARBA" id="ARBA00022824"/>
    </source>
</evidence>
<dbReference type="GO" id="GO:0003756">
    <property type="term" value="F:protein disulfide isomerase activity"/>
    <property type="evidence" value="ECO:0007669"/>
    <property type="project" value="UniProtKB-EC"/>
</dbReference>
<dbReference type="InterPro" id="IPR017937">
    <property type="entry name" value="Thioredoxin_CS"/>
</dbReference>
<keyword evidence="19" id="KW-1185">Reference proteome</keyword>
<comment type="subunit">
    <text evidence="13">Part of a large chaperone multiprotein complex comprising DNAJB11, HSP90B1, HSPA5, HYOU, PDIA2, PDIA4, PDIA6, PPIB, SDF2L1, UGGT1 and very small amounts of ERP29, but not, or at very low levels, CALR nor CANX. Interacts with MICA on the surface of tumor cells, leading to MICA disulfide bond reduction which is required for its release from tumor cells. Interacts with ITGB3 following platelet stimulation. Interacts with ERN1; the interaction is direct. Interacts with EIF2AK3.</text>
</comment>
<dbReference type="AlphaFoldDB" id="H2ZWS9"/>
<accession>H2ZWS9</accession>
<keyword evidence="7" id="KW-0256">Endoplasmic reticulum</keyword>
<protein>
    <recommendedName>
        <fullName evidence="11">Protein disulfide-isomerase A6</fullName>
        <ecNumber evidence="4">5.3.4.1</ecNumber>
    </recommendedName>
</protein>
<evidence type="ECO:0000313" key="18">
    <source>
        <dbReference type="Ensembl" id="ENSLACP00000001850.1"/>
    </source>
</evidence>
<proteinExistence type="inferred from homology"/>
<keyword evidence="5" id="KW-0732">Signal</keyword>
<comment type="similarity">
    <text evidence="3 14">Belongs to the protein disulfide isomerase family.</text>
</comment>
<gene>
    <name evidence="18" type="primary">PDIA6</name>
</gene>
<dbReference type="FunFam" id="3.40.30.10:FF:000032">
    <property type="entry name" value="Protein disulfide-isomerase A6 homolog"/>
    <property type="match status" value="1"/>
</dbReference>
<dbReference type="GO" id="GO:0015035">
    <property type="term" value="F:protein-disulfide reductase activity"/>
    <property type="evidence" value="ECO:0007669"/>
    <property type="project" value="TreeGrafter"/>
</dbReference>
<evidence type="ECO:0000256" key="4">
    <source>
        <dbReference type="ARBA" id="ARBA00012723"/>
    </source>
</evidence>
<evidence type="ECO:0000256" key="1">
    <source>
        <dbReference type="ARBA" id="ARBA00001182"/>
    </source>
</evidence>
<keyword evidence="16" id="KW-0812">Transmembrane</keyword>
<dbReference type="STRING" id="7897.ENSLACP00000001850"/>
<name>H2ZWS9_LATCH</name>
<reference evidence="18" key="2">
    <citation type="submission" date="2025-08" db="UniProtKB">
        <authorList>
            <consortium name="Ensembl"/>
        </authorList>
    </citation>
    <scope>IDENTIFICATION</scope>
</reference>
<evidence type="ECO:0000259" key="17">
    <source>
        <dbReference type="PROSITE" id="PS51352"/>
    </source>
</evidence>
<dbReference type="GeneTree" id="ENSGT00940000155646"/>
<evidence type="ECO:0000256" key="12">
    <source>
        <dbReference type="ARBA" id="ARBA00045396"/>
    </source>
</evidence>
<dbReference type="PANTHER" id="PTHR45815:SF3">
    <property type="entry name" value="PROTEIN DISULFIDE-ISOMERASE A6"/>
    <property type="match status" value="1"/>
</dbReference>
<dbReference type="NCBIfam" id="TIGR01126">
    <property type="entry name" value="pdi_dom"/>
    <property type="match status" value="2"/>
</dbReference>
<dbReference type="GO" id="GO:0005788">
    <property type="term" value="C:endoplasmic reticulum lumen"/>
    <property type="evidence" value="ECO:0007669"/>
    <property type="project" value="UniProtKB-SubCell"/>
</dbReference>
<keyword evidence="16" id="KW-1133">Transmembrane helix</keyword>
<evidence type="ECO:0000256" key="15">
    <source>
        <dbReference type="SAM" id="MobiDB-lite"/>
    </source>
</evidence>
<dbReference type="Ensembl" id="ENSLACT00000001863.1">
    <property type="protein sequence ID" value="ENSLACP00000001850.1"/>
    <property type="gene ID" value="ENSLACG00000001650.2"/>
</dbReference>
<dbReference type="Gene3D" id="3.40.30.10">
    <property type="entry name" value="Glutaredoxin"/>
    <property type="match status" value="2"/>
</dbReference>
<dbReference type="InterPro" id="IPR057305">
    <property type="entry name" value="Thioredox_PDIA6_C"/>
</dbReference>
<comment type="subcellular location">
    <subcellularLocation>
        <location evidence="2">Endoplasmic reticulum lumen</location>
    </subcellularLocation>
</comment>
<dbReference type="InterPro" id="IPR005788">
    <property type="entry name" value="PDI_thioredoxin-like_dom"/>
</dbReference>
<evidence type="ECO:0000256" key="11">
    <source>
        <dbReference type="ARBA" id="ARBA00024139"/>
    </source>
</evidence>
<dbReference type="Proteomes" id="UP000008672">
    <property type="component" value="Unassembled WGS sequence"/>
</dbReference>
<dbReference type="PANTHER" id="PTHR45815">
    <property type="entry name" value="PROTEIN DISULFIDE-ISOMERASE A6"/>
    <property type="match status" value="1"/>
</dbReference>
<dbReference type="eggNOG" id="KOG0191">
    <property type="taxonomic scope" value="Eukaryota"/>
</dbReference>
<evidence type="ECO:0000256" key="14">
    <source>
        <dbReference type="RuleBase" id="RU004208"/>
    </source>
</evidence>
<dbReference type="SUPFAM" id="SSF52833">
    <property type="entry name" value="Thioredoxin-like"/>
    <property type="match status" value="3"/>
</dbReference>
<dbReference type="PROSITE" id="PS00194">
    <property type="entry name" value="THIOREDOXIN_1"/>
    <property type="match status" value="2"/>
</dbReference>
<keyword evidence="9" id="KW-0413">Isomerase</keyword>
<feature type="transmembrane region" description="Helical" evidence="16">
    <location>
        <begin position="12"/>
        <end position="32"/>
    </location>
</feature>
<dbReference type="EMBL" id="AFYH01239876">
    <property type="status" value="NOT_ANNOTATED_CDS"/>
    <property type="molecule type" value="Genomic_DNA"/>
</dbReference>
<dbReference type="OMA" id="KQKLWGW"/>
<feature type="domain" description="Thioredoxin" evidence="17">
    <location>
        <begin position="15"/>
        <end position="144"/>
    </location>
</feature>
<dbReference type="EMBL" id="AFYH01239872">
    <property type="status" value="NOT_ANNOTATED_CDS"/>
    <property type="molecule type" value="Genomic_DNA"/>
</dbReference>
<dbReference type="PRINTS" id="PR00421">
    <property type="entry name" value="THIOREDOXIN"/>
</dbReference>
<dbReference type="FunFam" id="3.40.30.10:FF:000050">
    <property type="entry name" value="protein disulfide-isomerase A6 isoform X1"/>
    <property type="match status" value="1"/>
</dbReference>
<evidence type="ECO:0000256" key="10">
    <source>
        <dbReference type="ARBA" id="ARBA00023284"/>
    </source>
</evidence>
<evidence type="ECO:0000256" key="5">
    <source>
        <dbReference type="ARBA" id="ARBA00022729"/>
    </source>
</evidence>
<evidence type="ECO:0000256" key="16">
    <source>
        <dbReference type="SAM" id="Phobius"/>
    </source>
</evidence>
<dbReference type="EC" id="5.3.4.1" evidence="4"/>
<dbReference type="PROSITE" id="PS51352">
    <property type="entry name" value="THIOREDOXIN_2"/>
    <property type="match status" value="2"/>
</dbReference>
<evidence type="ECO:0000256" key="6">
    <source>
        <dbReference type="ARBA" id="ARBA00022737"/>
    </source>
</evidence>
<dbReference type="CDD" id="cd02983">
    <property type="entry name" value="P5_C"/>
    <property type="match status" value="1"/>
</dbReference>
<evidence type="ECO:0000256" key="3">
    <source>
        <dbReference type="ARBA" id="ARBA00006347"/>
    </source>
</evidence>
<evidence type="ECO:0000256" key="9">
    <source>
        <dbReference type="ARBA" id="ARBA00023235"/>
    </source>
</evidence>
<evidence type="ECO:0000256" key="8">
    <source>
        <dbReference type="ARBA" id="ARBA00023157"/>
    </source>
</evidence>
<dbReference type="Bgee" id="ENSLACG00000001650">
    <property type="expression patterns" value="Expressed in pelvic fin and 6 other cell types or tissues"/>
</dbReference>